<evidence type="ECO:0000256" key="1">
    <source>
        <dbReference type="SAM" id="Phobius"/>
    </source>
</evidence>
<dbReference type="EMBL" id="BMAW01084724">
    <property type="protein sequence ID" value="GFU39966.1"/>
    <property type="molecule type" value="Genomic_DNA"/>
</dbReference>
<keyword evidence="1" id="KW-1133">Transmembrane helix</keyword>
<dbReference type="Proteomes" id="UP000887013">
    <property type="component" value="Unassembled WGS sequence"/>
</dbReference>
<sequence length="79" mass="9515">MGMRIYLTNLDGRQWLLFVYLPGMIALLTICITLALAFLPRLYDKRNEPLDKYHLRTCRALHEDTESSRYWEARRLLER</sequence>
<keyword evidence="3" id="KW-1185">Reference proteome</keyword>
<accession>A0A8X6QWH3</accession>
<dbReference type="AlphaFoldDB" id="A0A8X6QWH3"/>
<keyword evidence="1" id="KW-0812">Transmembrane</keyword>
<proteinExistence type="predicted"/>
<reference evidence="2" key="1">
    <citation type="submission" date="2020-08" db="EMBL/GenBank/DDBJ databases">
        <title>Multicomponent nature underlies the extraordinary mechanical properties of spider dragline silk.</title>
        <authorList>
            <person name="Kono N."/>
            <person name="Nakamura H."/>
            <person name="Mori M."/>
            <person name="Yoshida Y."/>
            <person name="Ohtoshi R."/>
            <person name="Malay A.D."/>
            <person name="Moran D.A.P."/>
            <person name="Tomita M."/>
            <person name="Numata K."/>
            <person name="Arakawa K."/>
        </authorList>
    </citation>
    <scope>NUCLEOTIDE SEQUENCE</scope>
</reference>
<protein>
    <submittedName>
        <fullName evidence="2">Uncharacterized protein</fullName>
    </submittedName>
</protein>
<feature type="transmembrane region" description="Helical" evidence="1">
    <location>
        <begin position="15"/>
        <end position="39"/>
    </location>
</feature>
<name>A0A8X6QWH3_NEPPI</name>
<gene>
    <name evidence="2" type="ORF">NPIL_391751</name>
</gene>
<dbReference type="OrthoDB" id="6429785at2759"/>
<evidence type="ECO:0000313" key="3">
    <source>
        <dbReference type="Proteomes" id="UP000887013"/>
    </source>
</evidence>
<comment type="caution">
    <text evidence="2">The sequence shown here is derived from an EMBL/GenBank/DDBJ whole genome shotgun (WGS) entry which is preliminary data.</text>
</comment>
<evidence type="ECO:0000313" key="2">
    <source>
        <dbReference type="EMBL" id="GFU39966.1"/>
    </source>
</evidence>
<keyword evidence="1" id="KW-0472">Membrane</keyword>
<organism evidence="2 3">
    <name type="scientific">Nephila pilipes</name>
    <name type="common">Giant wood spider</name>
    <name type="synonym">Nephila maculata</name>
    <dbReference type="NCBI Taxonomy" id="299642"/>
    <lineage>
        <taxon>Eukaryota</taxon>
        <taxon>Metazoa</taxon>
        <taxon>Ecdysozoa</taxon>
        <taxon>Arthropoda</taxon>
        <taxon>Chelicerata</taxon>
        <taxon>Arachnida</taxon>
        <taxon>Araneae</taxon>
        <taxon>Araneomorphae</taxon>
        <taxon>Entelegynae</taxon>
        <taxon>Araneoidea</taxon>
        <taxon>Nephilidae</taxon>
        <taxon>Nephila</taxon>
    </lineage>
</organism>